<evidence type="ECO:0000256" key="3">
    <source>
        <dbReference type="ARBA" id="ARBA00022448"/>
    </source>
</evidence>
<comment type="subcellular location">
    <subcellularLocation>
        <location evidence="1">Cell outer membrane</location>
        <topology evidence="1">Multi-pass membrane protein</topology>
    </subcellularLocation>
</comment>
<keyword evidence="4" id="KW-1134">Transmembrane beta strand</keyword>
<sequence length="349" mass="37082">MKNSLMAVAAALACTGAAYAQSNVQLTGLVDMYAGSMKAPGSARTGVVGSGGLTTSWWGMKGTEDLGSGLKADFNLTAFFRADTGTPGRYDLAFGETFFARDANVGLSGNFGRVGLGRDKAPNFLPTILTNPFGDSFTVSPLVLHANMTTNGWGSQQLTTGTDTGWSNQIIYSTPNFGGLTANVHYQFGEQTAAGQRGKKNVGLNALYFSGPLSLTAFYERVQIAGPQGITVQDTKSDWMLGGTYNFNVVKLYGTYGQAKIKAQDVKNTTYSLGLDVPVTGTTGTFKAAAAHTKSEVGLAEGKRTTFTVGYDHFLSKRTDVYGAVMYDRVKWVDSKSGTSVAVGIRHRF</sequence>
<keyword evidence="6 11" id="KW-0732">Signal</keyword>
<dbReference type="Proteomes" id="UP000261948">
    <property type="component" value="Unassembled WGS sequence"/>
</dbReference>
<dbReference type="AlphaFoldDB" id="A0A373FPH7"/>
<feature type="signal peptide" evidence="11">
    <location>
        <begin position="1"/>
        <end position="20"/>
    </location>
</feature>
<proteinExistence type="predicted"/>
<evidence type="ECO:0000256" key="6">
    <source>
        <dbReference type="ARBA" id="ARBA00022729"/>
    </source>
</evidence>
<dbReference type="PANTHER" id="PTHR34501:SF9">
    <property type="entry name" value="MAJOR OUTER MEMBRANE PROTEIN P.IA"/>
    <property type="match status" value="1"/>
</dbReference>
<evidence type="ECO:0000256" key="1">
    <source>
        <dbReference type="ARBA" id="ARBA00004571"/>
    </source>
</evidence>
<evidence type="ECO:0000313" key="14">
    <source>
        <dbReference type="Proteomes" id="UP000261948"/>
    </source>
</evidence>
<feature type="domain" description="Porin" evidence="12">
    <location>
        <begin position="7"/>
        <end position="330"/>
    </location>
</feature>
<keyword evidence="10" id="KW-0998">Cell outer membrane</keyword>
<evidence type="ECO:0000256" key="4">
    <source>
        <dbReference type="ARBA" id="ARBA00022452"/>
    </source>
</evidence>
<dbReference type="GO" id="GO:0009279">
    <property type="term" value="C:cell outer membrane"/>
    <property type="evidence" value="ECO:0007669"/>
    <property type="project" value="UniProtKB-SubCell"/>
</dbReference>
<evidence type="ECO:0000259" key="12">
    <source>
        <dbReference type="Pfam" id="PF13609"/>
    </source>
</evidence>
<evidence type="ECO:0000256" key="10">
    <source>
        <dbReference type="ARBA" id="ARBA00023237"/>
    </source>
</evidence>
<evidence type="ECO:0000256" key="5">
    <source>
        <dbReference type="ARBA" id="ARBA00022692"/>
    </source>
</evidence>
<accession>A0A373FPH7</accession>
<dbReference type="GO" id="GO:0046930">
    <property type="term" value="C:pore complex"/>
    <property type="evidence" value="ECO:0007669"/>
    <property type="project" value="UniProtKB-KW"/>
</dbReference>
<evidence type="ECO:0000256" key="11">
    <source>
        <dbReference type="SAM" id="SignalP"/>
    </source>
</evidence>
<name>A0A373FPH7_COMTE</name>
<dbReference type="GO" id="GO:0015288">
    <property type="term" value="F:porin activity"/>
    <property type="evidence" value="ECO:0007669"/>
    <property type="project" value="UniProtKB-KW"/>
</dbReference>
<protein>
    <submittedName>
        <fullName evidence="13">Porin</fullName>
    </submittedName>
</protein>
<dbReference type="InterPro" id="IPR033900">
    <property type="entry name" value="Gram_neg_porin_domain"/>
</dbReference>
<keyword evidence="8" id="KW-0626">Porin</keyword>
<dbReference type="InterPro" id="IPR050298">
    <property type="entry name" value="Gram-neg_bact_OMP"/>
</dbReference>
<evidence type="ECO:0000256" key="7">
    <source>
        <dbReference type="ARBA" id="ARBA00023065"/>
    </source>
</evidence>
<dbReference type="GO" id="GO:0006811">
    <property type="term" value="P:monoatomic ion transport"/>
    <property type="evidence" value="ECO:0007669"/>
    <property type="project" value="UniProtKB-KW"/>
</dbReference>
<comment type="caution">
    <text evidence="13">The sequence shown here is derived from an EMBL/GenBank/DDBJ whole genome shotgun (WGS) entry which is preliminary data.</text>
</comment>
<feature type="chain" id="PRO_5016943949" evidence="11">
    <location>
        <begin position="21"/>
        <end position="349"/>
    </location>
</feature>
<comment type="subunit">
    <text evidence="2">Homotrimer.</text>
</comment>
<evidence type="ECO:0000256" key="2">
    <source>
        <dbReference type="ARBA" id="ARBA00011233"/>
    </source>
</evidence>
<evidence type="ECO:0000313" key="13">
    <source>
        <dbReference type="EMBL" id="RGE45452.1"/>
    </source>
</evidence>
<dbReference type="EMBL" id="QURR01000009">
    <property type="protein sequence ID" value="RGE45452.1"/>
    <property type="molecule type" value="Genomic_DNA"/>
</dbReference>
<dbReference type="CDD" id="cd00342">
    <property type="entry name" value="gram_neg_porins"/>
    <property type="match status" value="1"/>
</dbReference>
<organism evidence="13 14">
    <name type="scientific">Comamonas testosteroni</name>
    <name type="common">Pseudomonas testosteroni</name>
    <dbReference type="NCBI Taxonomy" id="285"/>
    <lineage>
        <taxon>Bacteria</taxon>
        <taxon>Pseudomonadati</taxon>
        <taxon>Pseudomonadota</taxon>
        <taxon>Betaproteobacteria</taxon>
        <taxon>Burkholderiales</taxon>
        <taxon>Comamonadaceae</taxon>
        <taxon>Comamonas</taxon>
    </lineage>
</organism>
<dbReference type="InterPro" id="IPR023614">
    <property type="entry name" value="Porin_dom_sf"/>
</dbReference>
<dbReference type="PANTHER" id="PTHR34501">
    <property type="entry name" value="PROTEIN YDDL-RELATED"/>
    <property type="match status" value="1"/>
</dbReference>
<evidence type="ECO:0000256" key="8">
    <source>
        <dbReference type="ARBA" id="ARBA00023114"/>
    </source>
</evidence>
<reference evidence="13 14" key="1">
    <citation type="submission" date="2018-08" db="EMBL/GenBank/DDBJ databases">
        <title>Comamonas testosteroni strain SWCO2.</title>
        <authorList>
            <person name="Jiang N."/>
            <person name="Zhang X.Z."/>
        </authorList>
    </citation>
    <scope>NUCLEOTIDE SEQUENCE [LARGE SCALE GENOMIC DNA]</scope>
    <source>
        <strain evidence="13 14">SWCO2</strain>
    </source>
</reference>
<dbReference type="Pfam" id="PF13609">
    <property type="entry name" value="Porin_4"/>
    <property type="match status" value="1"/>
</dbReference>
<gene>
    <name evidence="13" type="ORF">DZC30_09370</name>
</gene>
<keyword evidence="5" id="KW-0812">Transmembrane</keyword>
<keyword evidence="14" id="KW-1185">Reference proteome</keyword>
<dbReference type="Gene3D" id="2.40.160.10">
    <property type="entry name" value="Porin"/>
    <property type="match status" value="1"/>
</dbReference>
<keyword evidence="3" id="KW-0813">Transport</keyword>
<keyword evidence="9" id="KW-0472">Membrane</keyword>
<evidence type="ECO:0000256" key="9">
    <source>
        <dbReference type="ARBA" id="ARBA00023136"/>
    </source>
</evidence>
<dbReference type="SUPFAM" id="SSF56935">
    <property type="entry name" value="Porins"/>
    <property type="match status" value="1"/>
</dbReference>
<keyword evidence="7" id="KW-0406">Ion transport</keyword>
<dbReference type="OrthoDB" id="6975458at2"/>